<dbReference type="CDD" id="cd00483">
    <property type="entry name" value="HPPK"/>
    <property type="match status" value="1"/>
</dbReference>
<keyword evidence="10" id="KW-1185">Reference proteome</keyword>
<evidence type="ECO:0000313" key="9">
    <source>
        <dbReference type="EMBL" id="AFZ68374.1"/>
    </source>
</evidence>
<organism evidence="9 10">
    <name type="scientific">Deinococcus peraridilitoris (strain DSM 19664 / LMG 22246 / CIP 109416 / KR-200)</name>
    <dbReference type="NCBI Taxonomy" id="937777"/>
    <lineage>
        <taxon>Bacteria</taxon>
        <taxon>Thermotogati</taxon>
        <taxon>Deinococcota</taxon>
        <taxon>Deinococci</taxon>
        <taxon>Deinococcales</taxon>
        <taxon>Deinococcaceae</taxon>
        <taxon>Deinococcus</taxon>
    </lineage>
</organism>
<sequence>MPSDIARQTALVALGANLGDPLATLSWAKEQLQQVGEVIAASRVYRTAPVGGPDGQPDYLNAAVSLRTALSPADLLRALLNLEQAAGRERRERWGPRVLDLDLLAVNGMVLRTPELTLPHPRLMERAFVLAPLAEIAPSWSHPLLGTSVRVALGRLDASGVKPLTSVW</sequence>
<dbReference type="HOGENOM" id="CLU_097916_3_0_0"/>
<dbReference type="PANTHER" id="PTHR43071:SF1">
    <property type="entry name" value="2-AMINO-4-HYDROXY-6-HYDROXYMETHYLDIHYDROPTERIDINE PYROPHOSPHOKINASE"/>
    <property type="match status" value="1"/>
</dbReference>
<comment type="pathway">
    <text evidence="1">Cofactor biosynthesis; tetrahydrofolate biosynthesis; 2-amino-4-hydroxy-6-hydroxymethyl-7,8-dihydropteridine diphosphate from 7,8-dihydroneopterin triphosphate: step 4/4.</text>
</comment>
<dbReference type="GO" id="GO:0005524">
    <property type="term" value="F:ATP binding"/>
    <property type="evidence" value="ECO:0007669"/>
    <property type="project" value="UniProtKB-KW"/>
</dbReference>
<dbReference type="InterPro" id="IPR035907">
    <property type="entry name" value="Hppk_sf"/>
</dbReference>
<keyword evidence="7" id="KW-0289">Folate biosynthesis</keyword>
<dbReference type="KEGG" id="dpd:Deipe_2913"/>
<evidence type="ECO:0000256" key="4">
    <source>
        <dbReference type="ARBA" id="ARBA00022741"/>
    </source>
</evidence>
<dbReference type="Proteomes" id="UP000010467">
    <property type="component" value="Chromosome"/>
</dbReference>
<dbReference type="PROSITE" id="PS00794">
    <property type="entry name" value="HPPK"/>
    <property type="match status" value="1"/>
</dbReference>
<dbReference type="GO" id="GO:0016301">
    <property type="term" value="F:kinase activity"/>
    <property type="evidence" value="ECO:0007669"/>
    <property type="project" value="UniProtKB-KW"/>
</dbReference>
<gene>
    <name evidence="9" type="ordered locus">Deipe_2913</name>
</gene>
<dbReference type="Pfam" id="PF01288">
    <property type="entry name" value="HPPK"/>
    <property type="match status" value="1"/>
</dbReference>
<dbReference type="EMBL" id="CP003382">
    <property type="protein sequence ID" value="AFZ68374.1"/>
    <property type="molecule type" value="Genomic_DNA"/>
</dbReference>
<evidence type="ECO:0000313" key="10">
    <source>
        <dbReference type="Proteomes" id="UP000010467"/>
    </source>
</evidence>
<feature type="domain" description="7,8-dihydro-6-hydroxymethylpterin-pyrophosphokinase" evidence="8">
    <location>
        <begin position="93"/>
        <end position="104"/>
    </location>
</feature>
<evidence type="ECO:0000256" key="5">
    <source>
        <dbReference type="ARBA" id="ARBA00022777"/>
    </source>
</evidence>
<dbReference type="RefSeq" id="WP_015236676.1">
    <property type="nucleotide sequence ID" value="NC_019793.1"/>
</dbReference>
<dbReference type="InterPro" id="IPR000550">
    <property type="entry name" value="Hppk"/>
</dbReference>
<evidence type="ECO:0000259" key="8">
    <source>
        <dbReference type="PROSITE" id="PS00794"/>
    </source>
</evidence>
<dbReference type="SUPFAM" id="SSF55083">
    <property type="entry name" value="6-hydroxymethyl-7,8-dihydropterin pyrophosphokinase, HPPK"/>
    <property type="match status" value="1"/>
</dbReference>
<keyword evidence="3" id="KW-0808">Transferase</keyword>
<dbReference type="GO" id="GO:0046654">
    <property type="term" value="P:tetrahydrofolate biosynthetic process"/>
    <property type="evidence" value="ECO:0007669"/>
    <property type="project" value="UniProtKB-UniPathway"/>
</dbReference>
<evidence type="ECO:0000256" key="2">
    <source>
        <dbReference type="ARBA" id="ARBA00013253"/>
    </source>
</evidence>
<proteinExistence type="predicted"/>
<dbReference type="PATRIC" id="fig|937777.3.peg.2931"/>
<dbReference type="NCBIfam" id="TIGR01498">
    <property type="entry name" value="folK"/>
    <property type="match status" value="1"/>
</dbReference>
<dbReference type="AlphaFoldDB" id="L0A4L2"/>
<name>L0A4L2_DEIPD</name>
<dbReference type="eggNOG" id="COG0801">
    <property type="taxonomic scope" value="Bacteria"/>
</dbReference>
<keyword evidence="5 9" id="KW-0418">Kinase</keyword>
<keyword evidence="6" id="KW-0067">ATP-binding</keyword>
<keyword evidence="4" id="KW-0547">Nucleotide-binding</keyword>
<evidence type="ECO:0000256" key="3">
    <source>
        <dbReference type="ARBA" id="ARBA00022679"/>
    </source>
</evidence>
<dbReference type="GO" id="GO:0046656">
    <property type="term" value="P:folic acid biosynthetic process"/>
    <property type="evidence" value="ECO:0007669"/>
    <property type="project" value="UniProtKB-KW"/>
</dbReference>
<dbReference type="STRING" id="937777.Deipe_2913"/>
<dbReference type="UniPathway" id="UPA00077">
    <property type="reaction ID" value="UER00155"/>
</dbReference>
<protein>
    <recommendedName>
        <fullName evidence="2">2-amino-4-hydroxy-6-hydroxymethyldihydropteridine diphosphokinase</fullName>
        <ecNumber evidence="2">2.7.6.3</ecNumber>
    </recommendedName>
</protein>
<dbReference type="EC" id="2.7.6.3" evidence="2"/>
<evidence type="ECO:0000256" key="1">
    <source>
        <dbReference type="ARBA" id="ARBA00005051"/>
    </source>
</evidence>
<evidence type="ECO:0000256" key="7">
    <source>
        <dbReference type="ARBA" id="ARBA00022909"/>
    </source>
</evidence>
<reference evidence="10" key="1">
    <citation type="submission" date="2012-03" db="EMBL/GenBank/DDBJ databases">
        <title>Complete sequence of chromosome of Deinococcus peraridilitoris DSM 19664.</title>
        <authorList>
            <person name="Lucas S."/>
            <person name="Copeland A."/>
            <person name="Lapidus A."/>
            <person name="Glavina del Rio T."/>
            <person name="Dalin E."/>
            <person name="Tice H."/>
            <person name="Bruce D."/>
            <person name="Goodwin L."/>
            <person name="Pitluck S."/>
            <person name="Peters L."/>
            <person name="Mikhailova N."/>
            <person name="Lu M."/>
            <person name="Kyrpides N."/>
            <person name="Mavromatis K."/>
            <person name="Ivanova N."/>
            <person name="Brettin T."/>
            <person name="Detter J.C."/>
            <person name="Han C."/>
            <person name="Larimer F."/>
            <person name="Land M."/>
            <person name="Hauser L."/>
            <person name="Markowitz V."/>
            <person name="Cheng J.-F."/>
            <person name="Hugenholtz P."/>
            <person name="Woyke T."/>
            <person name="Wu D."/>
            <person name="Pukall R."/>
            <person name="Steenblock K."/>
            <person name="Brambilla E."/>
            <person name="Klenk H.-P."/>
            <person name="Eisen J.A."/>
        </authorList>
    </citation>
    <scope>NUCLEOTIDE SEQUENCE [LARGE SCALE GENOMIC DNA]</scope>
    <source>
        <strain evidence="10">DSM 19664 / LMG 22246 / CIP 109416 / KR-200</strain>
    </source>
</reference>
<evidence type="ECO:0000256" key="6">
    <source>
        <dbReference type="ARBA" id="ARBA00022840"/>
    </source>
</evidence>
<accession>L0A4L2</accession>
<dbReference type="PANTHER" id="PTHR43071">
    <property type="entry name" value="2-AMINO-4-HYDROXY-6-HYDROXYMETHYLDIHYDROPTERIDINE PYROPHOSPHOKINASE"/>
    <property type="match status" value="1"/>
</dbReference>
<dbReference type="Gene3D" id="3.30.70.560">
    <property type="entry name" value="7,8-Dihydro-6-hydroxymethylpterin-pyrophosphokinase HPPK"/>
    <property type="match status" value="1"/>
</dbReference>
<dbReference type="GO" id="GO:0003848">
    <property type="term" value="F:2-amino-4-hydroxy-6-hydroxymethyldihydropteridine diphosphokinase activity"/>
    <property type="evidence" value="ECO:0007669"/>
    <property type="project" value="UniProtKB-EC"/>
</dbReference>